<accession>A0A1X7U4X9</accession>
<reference evidence="1" key="1">
    <citation type="submission" date="2017-05" db="UniProtKB">
        <authorList>
            <consortium name="EnsemblMetazoa"/>
        </authorList>
    </citation>
    <scope>IDENTIFICATION</scope>
</reference>
<dbReference type="AlphaFoldDB" id="A0A1X7U4X9"/>
<protein>
    <submittedName>
        <fullName evidence="1">Uncharacterized protein</fullName>
    </submittedName>
</protein>
<evidence type="ECO:0000313" key="1">
    <source>
        <dbReference type="EnsemblMetazoa" id="Aqu2.1.22972_001"/>
    </source>
</evidence>
<dbReference type="InParanoid" id="A0A1X7U4X9"/>
<dbReference type="EnsemblMetazoa" id="Aqu2.1.22972_001">
    <property type="protein sequence ID" value="Aqu2.1.22972_001"/>
    <property type="gene ID" value="Aqu2.1.22972"/>
</dbReference>
<organism evidence="1">
    <name type="scientific">Amphimedon queenslandica</name>
    <name type="common">Sponge</name>
    <dbReference type="NCBI Taxonomy" id="400682"/>
    <lineage>
        <taxon>Eukaryota</taxon>
        <taxon>Metazoa</taxon>
        <taxon>Porifera</taxon>
        <taxon>Demospongiae</taxon>
        <taxon>Heteroscleromorpha</taxon>
        <taxon>Haplosclerida</taxon>
        <taxon>Niphatidae</taxon>
        <taxon>Amphimedon</taxon>
    </lineage>
</organism>
<sequence length="97" mass="11558">MASTISCDVGEVYIYDSLYRNITDVTKHTLNKIYLQLQQSTTYQLFQPQKELQIAVYLQLLLPRISHMEKIQTCWPVNNIWIKIPYILLFCLYLKQN</sequence>
<name>A0A1X7U4X9_AMPQE</name>
<proteinExistence type="predicted"/>